<protein>
    <recommendedName>
        <fullName evidence="3">Guanylate cyclase domain-containing protein</fullName>
    </recommendedName>
</protein>
<dbReference type="Gene3D" id="3.30.70.1230">
    <property type="entry name" value="Nucleotide cyclase"/>
    <property type="match status" value="1"/>
</dbReference>
<dbReference type="CDD" id="cd07302">
    <property type="entry name" value="CHD"/>
    <property type="match status" value="1"/>
</dbReference>
<name>A0A9D1SYN7_9FIRM</name>
<sequence>MKKSTKIWLIIFIISFVGSLLLFSVVSNSIIIGESVYFNFDAVGYIGLAFMAISLVSGGVLYFKFIKAQNFSRMLFFLTVPLTLLFGGAIYFVSNINNISNTQIEVVRQVLNISQTNNINYIWAILLTVVYLVLLFIVFNYACKPIKKIEKAVYRLSDGRVKDEITIGGNKQFEGIEHGLNKINDVYKEKENLIKKTNLEYEKFVPKQFLKFLGKNSILELELGNQVQKEVTTMFCDIRNSTATSSTLSLEDNFNYINSYLKIVSPLIRKHGGFVDKYLGDGILAVFVHAENAIECAVQVVRAIEQKNRENSTTPSMDVGISLNTGEVVFGVVGEEERKSPTIISDTVNLASKMENINKFFHTKIIFSKRTLNSLRNEYPLSYRFIGTLTLEDKDYLSMFECLDSYDKKIREKLESVKVTFEQGVRYYNLGKYHNAKENFQIVLKRAREDKVAYMYYNKCEQKISGENPMRL</sequence>
<dbReference type="SMART" id="SM00044">
    <property type="entry name" value="CYCc"/>
    <property type="match status" value="1"/>
</dbReference>
<comment type="caution">
    <text evidence="4">The sequence shown here is derived from an EMBL/GenBank/DDBJ whole genome shotgun (WGS) entry which is preliminary data.</text>
</comment>
<dbReference type="AlphaFoldDB" id="A0A9D1SYN7"/>
<evidence type="ECO:0000256" key="2">
    <source>
        <dbReference type="SAM" id="Phobius"/>
    </source>
</evidence>
<evidence type="ECO:0000259" key="3">
    <source>
        <dbReference type="PROSITE" id="PS50125"/>
    </source>
</evidence>
<keyword evidence="2" id="KW-0812">Transmembrane</keyword>
<reference evidence="4" key="1">
    <citation type="submission" date="2020-10" db="EMBL/GenBank/DDBJ databases">
        <authorList>
            <person name="Gilroy R."/>
        </authorList>
    </citation>
    <scope>NUCLEOTIDE SEQUENCE</scope>
    <source>
        <strain evidence="4">CHK186-9395</strain>
    </source>
</reference>
<dbReference type="InterPro" id="IPR001054">
    <property type="entry name" value="A/G_cyclase"/>
</dbReference>
<dbReference type="Pfam" id="PF00211">
    <property type="entry name" value="Guanylate_cyc"/>
    <property type="match status" value="1"/>
</dbReference>
<evidence type="ECO:0000313" key="4">
    <source>
        <dbReference type="EMBL" id="HIV01630.1"/>
    </source>
</evidence>
<dbReference type="InterPro" id="IPR050697">
    <property type="entry name" value="Adenylyl/Guanylyl_Cyclase_3/4"/>
</dbReference>
<reference evidence="4" key="2">
    <citation type="journal article" date="2021" name="PeerJ">
        <title>Extensive microbial diversity within the chicken gut microbiome revealed by metagenomics and culture.</title>
        <authorList>
            <person name="Gilroy R."/>
            <person name="Ravi A."/>
            <person name="Getino M."/>
            <person name="Pursley I."/>
            <person name="Horton D.L."/>
            <person name="Alikhan N.F."/>
            <person name="Baker D."/>
            <person name="Gharbi K."/>
            <person name="Hall N."/>
            <person name="Watson M."/>
            <person name="Adriaenssens E.M."/>
            <person name="Foster-Nyarko E."/>
            <person name="Jarju S."/>
            <person name="Secka A."/>
            <person name="Antonio M."/>
            <person name="Oren A."/>
            <person name="Chaudhuri R.R."/>
            <person name="La Ragione R."/>
            <person name="Hildebrand F."/>
            <person name="Pallen M.J."/>
        </authorList>
    </citation>
    <scope>NUCLEOTIDE SEQUENCE</scope>
    <source>
        <strain evidence="4">CHK186-9395</strain>
    </source>
</reference>
<dbReference type="GO" id="GO:0004016">
    <property type="term" value="F:adenylate cyclase activity"/>
    <property type="evidence" value="ECO:0007669"/>
    <property type="project" value="UniProtKB-ARBA"/>
</dbReference>
<dbReference type="PROSITE" id="PS50125">
    <property type="entry name" value="GUANYLATE_CYCLASE_2"/>
    <property type="match status" value="1"/>
</dbReference>
<dbReference type="SUPFAM" id="SSF48452">
    <property type="entry name" value="TPR-like"/>
    <property type="match status" value="1"/>
</dbReference>
<gene>
    <name evidence="4" type="ORF">IAA62_03655</name>
</gene>
<feature type="transmembrane region" description="Helical" evidence="2">
    <location>
        <begin position="121"/>
        <end position="142"/>
    </location>
</feature>
<dbReference type="SUPFAM" id="SSF55073">
    <property type="entry name" value="Nucleotide cyclase"/>
    <property type="match status" value="1"/>
</dbReference>
<accession>A0A9D1SYN7</accession>
<evidence type="ECO:0000313" key="5">
    <source>
        <dbReference type="Proteomes" id="UP000886861"/>
    </source>
</evidence>
<dbReference type="PANTHER" id="PTHR43081">
    <property type="entry name" value="ADENYLATE CYCLASE, TERMINAL-DIFFERENTIATION SPECIFIC-RELATED"/>
    <property type="match status" value="1"/>
</dbReference>
<keyword evidence="2" id="KW-1133">Transmembrane helix</keyword>
<dbReference type="Proteomes" id="UP000886861">
    <property type="component" value="Unassembled WGS sequence"/>
</dbReference>
<dbReference type="InterPro" id="IPR011990">
    <property type="entry name" value="TPR-like_helical_dom_sf"/>
</dbReference>
<feature type="transmembrane region" description="Helical" evidence="2">
    <location>
        <begin position="7"/>
        <end position="31"/>
    </location>
</feature>
<feature type="transmembrane region" description="Helical" evidence="2">
    <location>
        <begin position="43"/>
        <end position="63"/>
    </location>
</feature>
<comment type="similarity">
    <text evidence="1">Belongs to the adenylyl cyclase class-3 family.</text>
</comment>
<proteinExistence type="inferred from homology"/>
<dbReference type="InterPro" id="IPR029787">
    <property type="entry name" value="Nucleotide_cyclase"/>
</dbReference>
<keyword evidence="2" id="KW-0472">Membrane</keyword>
<feature type="domain" description="Guanylate cyclase" evidence="3">
    <location>
        <begin position="232"/>
        <end position="355"/>
    </location>
</feature>
<feature type="transmembrane region" description="Helical" evidence="2">
    <location>
        <begin position="75"/>
        <end position="93"/>
    </location>
</feature>
<organism evidence="4 5">
    <name type="scientific">Candidatus Caccopulliclostridium gallistercoris</name>
    <dbReference type="NCBI Taxonomy" id="2840719"/>
    <lineage>
        <taxon>Bacteria</taxon>
        <taxon>Bacillati</taxon>
        <taxon>Bacillota</taxon>
        <taxon>Clostridia</taxon>
        <taxon>Candidatus Caccopulliclostridium</taxon>
    </lineage>
</organism>
<dbReference type="PANTHER" id="PTHR43081:SF1">
    <property type="entry name" value="ADENYLATE CYCLASE, TERMINAL-DIFFERENTIATION SPECIFIC"/>
    <property type="match status" value="1"/>
</dbReference>
<dbReference type="GO" id="GO:0006171">
    <property type="term" value="P:cAMP biosynthetic process"/>
    <property type="evidence" value="ECO:0007669"/>
    <property type="project" value="TreeGrafter"/>
</dbReference>
<evidence type="ECO:0000256" key="1">
    <source>
        <dbReference type="ARBA" id="ARBA00005381"/>
    </source>
</evidence>
<dbReference type="EMBL" id="DVOJ01000013">
    <property type="protein sequence ID" value="HIV01630.1"/>
    <property type="molecule type" value="Genomic_DNA"/>
</dbReference>
<dbReference type="GO" id="GO:0035556">
    <property type="term" value="P:intracellular signal transduction"/>
    <property type="evidence" value="ECO:0007669"/>
    <property type="project" value="InterPro"/>
</dbReference>